<keyword evidence="2" id="KW-0732">Signal</keyword>
<feature type="transmembrane region" description="Helical" evidence="1">
    <location>
        <begin position="346"/>
        <end position="362"/>
    </location>
</feature>
<keyword evidence="1" id="KW-1133">Transmembrane helix</keyword>
<gene>
    <name evidence="5" type="ORF">IAA73_03820</name>
</gene>
<feature type="transmembrane region" description="Helical" evidence="1">
    <location>
        <begin position="368"/>
        <end position="385"/>
    </location>
</feature>
<dbReference type="Proteomes" id="UP000823641">
    <property type="component" value="Unassembled WGS sequence"/>
</dbReference>
<dbReference type="Pfam" id="PF01663">
    <property type="entry name" value="Phosphodiest"/>
    <property type="match status" value="1"/>
</dbReference>
<feature type="transmembrane region" description="Helical" evidence="1">
    <location>
        <begin position="397"/>
        <end position="415"/>
    </location>
</feature>
<dbReference type="SUPFAM" id="SSF53649">
    <property type="entry name" value="Alkaline phosphatase-like"/>
    <property type="match status" value="1"/>
</dbReference>
<protein>
    <submittedName>
        <fullName evidence="5">DUF4105 domain-containing protein</fullName>
    </submittedName>
</protein>
<dbReference type="InterPro" id="IPR025178">
    <property type="entry name" value="Lnb_N"/>
</dbReference>
<evidence type="ECO:0000313" key="5">
    <source>
        <dbReference type="EMBL" id="MBO8459444.1"/>
    </source>
</evidence>
<comment type="caution">
    <text evidence="5">The sequence shown here is derived from an EMBL/GenBank/DDBJ whole genome shotgun (WGS) entry which is preliminary data.</text>
</comment>
<dbReference type="Gene3D" id="3.40.720.10">
    <property type="entry name" value="Alkaline Phosphatase, subunit A"/>
    <property type="match status" value="1"/>
</dbReference>
<feature type="signal peptide" evidence="2">
    <location>
        <begin position="1"/>
        <end position="25"/>
    </location>
</feature>
<feature type="transmembrane region" description="Helical" evidence="1">
    <location>
        <begin position="316"/>
        <end position="334"/>
    </location>
</feature>
<feature type="domain" description="Lnb N-terminal periplasmic" evidence="3">
    <location>
        <begin position="30"/>
        <end position="180"/>
    </location>
</feature>
<dbReference type="Pfam" id="PF13387">
    <property type="entry name" value="Lnb_N"/>
    <property type="match status" value="1"/>
</dbReference>
<dbReference type="InterPro" id="IPR002591">
    <property type="entry name" value="Phosphodiest/P_Trfase"/>
</dbReference>
<evidence type="ECO:0000313" key="6">
    <source>
        <dbReference type="Proteomes" id="UP000823641"/>
    </source>
</evidence>
<dbReference type="InterPro" id="IPR057436">
    <property type="entry name" value="5TMH_Lnb"/>
</dbReference>
<dbReference type="InterPro" id="IPR017850">
    <property type="entry name" value="Alkaline_phosphatase_core_sf"/>
</dbReference>
<keyword evidence="1" id="KW-0812">Transmembrane</keyword>
<feature type="transmembrane region" description="Helical" evidence="1">
    <location>
        <begin position="259"/>
        <end position="276"/>
    </location>
</feature>
<name>A0A9D9HTF6_9BACT</name>
<accession>A0A9D9HTF6</accession>
<evidence type="ECO:0000256" key="1">
    <source>
        <dbReference type="SAM" id="Phobius"/>
    </source>
</evidence>
<feature type="domain" description="Lnb-like transmembrane" evidence="4">
    <location>
        <begin position="252"/>
        <end position="388"/>
    </location>
</feature>
<evidence type="ECO:0000259" key="3">
    <source>
        <dbReference type="Pfam" id="PF13387"/>
    </source>
</evidence>
<reference evidence="5" key="2">
    <citation type="journal article" date="2021" name="PeerJ">
        <title>Extensive microbial diversity within the chicken gut microbiome revealed by metagenomics and culture.</title>
        <authorList>
            <person name="Gilroy R."/>
            <person name="Ravi A."/>
            <person name="Getino M."/>
            <person name="Pursley I."/>
            <person name="Horton D.L."/>
            <person name="Alikhan N.F."/>
            <person name="Baker D."/>
            <person name="Gharbi K."/>
            <person name="Hall N."/>
            <person name="Watson M."/>
            <person name="Adriaenssens E.M."/>
            <person name="Foster-Nyarko E."/>
            <person name="Jarju S."/>
            <person name="Secka A."/>
            <person name="Antonio M."/>
            <person name="Oren A."/>
            <person name="Chaudhuri R.R."/>
            <person name="La Ragione R."/>
            <person name="Hildebrand F."/>
            <person name="Pallen M.J."/>
        </authorList>
    </citation>
    <scope>NUCLEOTIDE SEQUENCE</scope>
    <source>
        <strain evidence="5">G3-3990</strain>
    </source>
</reference>
<reference evidence="5" key="1">
    <citation type="submission" date="2020-10" db="EMBL/GenBank/DDBJ databases">
        <authorList>
            <person name="Gilroy R."/>
        </authorList>
    </citation>
    <scope>NUCLEOTIDE SEQUENCE</scope>
    <source>
        <strain evidence="5">G3-3990</strain>
    </source>
</reference>
<feature type="chain" id="PRO_5038671297" evidence="2">
    <location>
        <begin position="26"/>
        <end position="921"/>
    </location>
</feature>
<sequence length="921" mass="103909">MGNIKKSGLLLVLLWTFFLPSAAVAALSPETTVSLLTCTAGEELYSKFGHTAIRITDPEQQMDVVFNYGIFDSSIDHFYYRFAKGETDYQLGISSYSSFMWSYHMEGRSVFEQVLNLDSVAKEAIYNALLVNYRPENRKYRYNFVFDNCATRPYYMIKENVDGALINMPFLERKDTYRQIIAHYTHPDSWSFCGIDLIFGTDADQLMTYEQRMFLPEELMEFLAAAQIVKGDAVKPAVVSQRIGAFVPPHASLFTSPRAVMLVLVFLFALLSLYQTQKQHYTFWADALFYLLLGVLGTIATYLAAFSEHPMVHNNYNILFINPVFFCLAILTLFPAGRRILGKCQWFLLLYAVVALVVRYSVPQQANWFINCVALILVLRSWTYLRIKKGKSLFPIVRRRAMLFLLLLSVGTLSAQQPPRLALYIVVDGLQEQNLQSLKTYFDTGGFRTLQKEATTYGNVIFPHLTSGGCETVATFSTGTIPANHGIPSNAYFDRKSAKVHPILEDVAEQGIGTSLQISPRNLLSASFTDMLKVAYGNEAKIFSIGIDPVATVIMGGHAADAAVWIDSENRRWASSTYYETGLPVQADQMNMDSTFLRIASREWLPRFSSIGLYLHPSEQERKNNGFSYVAYGTGSDIKNTADLSLMPNANELVAQLAMRIQEQQDLGEDLIPDVLCLQFTLRTPAAQSDLIQTAEQEDIHMRLNETLGKLLDFCVQQVGKEHLAVVLVGRPIAGLQPDDLSKARIPTGSFSVDRAAALTNVYLMALYGTERWVDGYYGNQLYLNRLLIEQRMLDLNRIQRQVADFLLEFEGVKSAYTSREIPLLTSTRFGDVSAINHSYHKRIGGDVAFGLLPGWRSVDENGQPYDYIFDPSPSVPVFLWGQGWGNDFYSYPVYATQLAPRLCEWLQIPFFGPVNIETRM</sequence>
<evidence type="ECO:0000256" key="2">
    <source>
        <dbReference type="SAM" id="SignalP"/>
    </source>
</evidence>
<dbReference type="AlphaFoldDB" id="A0A9D9HTF6"/>
<feature type="transmembrane region" description="Helical" evidence="1">
    <location>
        <begin position="283"/>
        <end position="304"/>
    </location>
</feature>
<organism evidence="5 6">
    <name type="scientific">Candidatus Gallipaludibacter merdavium</name>
    <dbReference type="NCBI Taxonomy" id="2840839"/>
    <lineage>
        <taxon>Bacteria</taxon>
        <taxon>Pseudomonadati</taxon>
        <taxon>Bacteroidota</taxon>
        <taxon>Bacteroidia</taxon>
        <taxon>Bacteroidales</taxon>
        <taxon>Candidatus Gallipaludibacter</taxon>
    </lineage>
</organism>
<dbReference type="EMBL" id="JADIMG010000036">
    <property type="protein sequence ID" value="MBO8459444.1"/>
    <property type="molecule type" value="Genomic_DNA"/>
</dbReference>
<evidence type="ECO:0000259" key="4">
    <source>
        <dbReference type="Pfam" id="PF25221"/>
    </source>
</evidence>
<dbReference type="Pfam" id="PF25221">
    <property type="entry name" value="5TMH_Lnb"/>
    <property type="match status" value="1"/>
</dbReference>
<proteinExistence type="predicted"/>
<dbReference type="Gene3D" id="3.30.1360.150">
    <property type="match status" value="1"/>
</dbReference>
<keyword evidence="1" id="KW-0472">Membrane</keyword>